<dbReference type="PANTHER" id="PTHR24025">
    <property type="entry name" value="DESMOGLEIN FAMILY MEMBER"/>
    <property type="match status" value="1"/>
</dbReference>
<dbReference type="InterPro" id="IPR050971">
    <property type="entry name" value="Cadherin-domain_protein"/>
</dbReference>
<dbReference type="PANTHER" id="PTHR24025:SF23">
    <property type="entry name" value="NEURAL-CADHERIN"/>
    <property type="match status" value="1"/>
</dbReference>
<dbReference type="GO" id="GO:0005911">
    <property type="term" value="C:cell-cell junction"/>
    <property type="evidence" value="ECO:0007669"/>
    <property type="project" value="TreeGrafter"/>
</dbReference>
<accession>M5R9B6</accession>
<dbReference type="RefSeq" id="WP_008707565.1">
    <property type="nucleotide sequence ID" value="NZ_ANOG01000997.1"/>
</dbReference>
<dbReference type="InterPro" id="IPR015919">
    <property type="entry name" value="Cadherin-like_sf"/>
</dbReference>
<dbReference type="PRINTS" id="PR00205">
    <property type="entry name" value="CADHERIN"/>
</dbReference>
<proteinExistence type="predicted"/>
<evidence type="ECO:0000259" key="8">
    <source>
        <dbReference type="PROSITE" id="PS50268"/>
    </source>
</evidence>
<dbReference type="CDD" id="cd11304">
    <property type="entry name" value="Cadherin_repeat"/>
    <property type="match status" value="3"/>
</dbReference>
<dbReference type="GO" id="GO:0007156">
    <property type="term" value="P:homophilic cell adhesion via plasma membrane adhesion molecules"/>
    <property type="evidence" value="ECO:0007669"/>
    <property type="project" value="InterPro"/>
</dbReference>
<evidence type="ECO:0000313" key="9">
    <source>
        <dbReference type="EMBL" id="EMI16088.1"/>
    </source>
</evidence>
<dbReference type="SMART" id="SM00112">
    <property type="entry name" value="CA"/>
    <property type="match status" value="2"/>
</dbReference>
<dbReference type="SUPFAM" id="SSF49313">
    <property type="entry name" value="Cadherin-like"/>
    <property type="match status" value="2"/>
</dbReference>
<name>M5R9B6_9BACT</name>
<keyword evidence="4" id="KW-0106">Calcium</keyword>
<dbReference type="InterPro" id="IPR002126">
    <property type="entry name" value="Cadherin-like_dom"/>
</dbReference>
<dbReference type="GO" id="GO:0005509">
    <property type="term" value="F:calcium ion binding"/>
    <property type="evidence" value="ECO:0007669"/>
    <property type="project" value="InterPro"/>
</dbReference>
<comment type="caution">
    <text evidence="9">The sequence shown here is derived from an EMBL/GenBank/DDBJ whole genome shotgun (WGS) entry which is preliminary data.</text>
</comment>
<evidence type="ECO:0000256" key="2">
    <source>
        <dbReference type="ARBA" id="ARBA00022692"/>
    </source>
</evidence>
<evidence type="ECO:0000256" key="1">
    <source>
        <dbReference type="ARBA" id="ARBA00004370"/>
    </source>
</evidence>
<dbReference type="EMBL" id="ANOG01000997">
    <property type="protein sequence ID" value="EMI16088.1"/>
    <property type="molecule type" value="Genomic_DNA"/>
</dbReference>
<dbReference type="Pfam" id="PF00028">
    <property type="entry name" value="Cadherin"/>
    <property type="match status" value="1"/>
</dbReference>
<keyword evidence="5" id="KW-0130">Cell adhesion</keyword>
<evidence type="ECO:0000256" key="6">
    <source>
        <dbReference type="ARBA" id="ARBA00022989"/>
    </source>
</evidence>
<protein>
    <submittedName>
        <fullName evidence="9">Serralysin</fullName>
    </submittedName>
</protein>
<keyword evidence="6" id="KW-1133">Transmembrane helix</keyword>
<dbReference type="PROSITE" id="PS50268">
    <property type="entry name" value="CADHERIN_2"/>
    <property type="match status" value="2"/>
</dbReference>
<feature type="non-terminal residue" evidence="9">
    <location>
        <position position="832"/>
    </location>
</feature>
<gene>
    <name evidence="9" type="ORF">RMSM_06988</name>
</gene>
<keyword evidence="3" id="KW-0677">Repeat</keyword>
<evidence type="ECO:0000256" key="5">
    <source>
        <dbReference type="ARBA" id="ARBA00022889"/>
    </source>
</evidence>
<keyword evidence="7" id="KW-0472">Membrane</keyword>
<dbReference type="Gene3D" id="2.60.40.60">
    <property type="entry name" value="Cadherins"/>
    <property type="match status" value="3"/>
</dbReference>
<evidence type="ECO:0000313" key="10">
    <source>
        <dbReference type="Proteomes" id="UP000011991"/>
    </source>
</evidence>
<organism evidence="9 10">
    <name type="scientific">Rhodopirellula maiorica SM1</name>
    <dbReference type="NCBI Taxonomy" id="1265738"/>
    <lineage>
        <taxon>Bacteria</taxon>
        <taxon>Pseudomonadati</taxon>
        <taxon>Planctomycetota</taxon>
        <taxon>Planctomycetia</taxon>
        <taxon>Pirellulales</taxon>
        <taxon>Pirellulaceae</taxon>
        <taxon>Novipirellula</taxon>
    </lineage>
</organism>
<dbReference type="AlphaFoldDB" id="M5R9B6"/>
<keyword evidence="2" id="KW-0812">Transmembrane</keyword>
<evidence type="ECO:0000256" key="4">
    <source>
        <dbReference type="ARBA" id="ARBA00022837"/>
    </source>
</evidence>
<comment type="subcellular location">
    <subcellularLocation>
        <location evidence="1">Membrane</location>
    </subcellularLocation>
</comment>
<feature type="domain" description="Cadherin" evidence="8">
    <location>
        <begin position="661"/>
        <end position="752"/>
    </location>
</feature>
<sequence length="832" mass="84741">MVELLESRHLLAGDVVFVSSDTGGTIDGVDFNDEDILAYEQSSGTWSLYFDGSDVGLSNKDVDAFHVNQNDGTILLSVDVATTEIPGLDRVEDSDVIRFTPSQLGPGTAGTFDFYLDGSDVGLSPGSEDIDAISLDENGNLIISTISNYIVPGSSGNLSGSNADLLLFTGNTGSDNNSGTWSTYIDGSDIGLTTSQEAIMGASVQVIGPTTLVHFTTKGAFDVPGLSGDFNDIVEVDVNTLGDNTTANSISLAVDVGSLGLPSNNLDGIQYGDFVGNEVFQGLDFYFSTEGSGSLGGVSFSDDDIIRFDSSTGAVGLFFDGSDVGVTKDIDAFVVESDSSILFSLGSAQSLSGIGLVDDSDIVRFTGTLGSDTSGTFSLLFDGSDVGLDSFYENVDGIAIDPITGDLVLSTNGNFTVPGSGGDISGNSRDILIFSDTSWGSNTAGTFSIFQDGASVGLNSNSEDVSGIWIDPLGLDTFVNTSGSYSVPGLSGTGADIFAPGIPLLLFDSTKNDIGSLPIDGIHVAAQNSPPEIVSDGGGDTASLNANENQTFVTNVNSIDPDGDVEGAGLSYSITGGADASLFSVSTSTGVLTFLSAPDFENPNDSGADGTYEVEVTVTDSGGLTDSQDIAVTVDDVNDSPVITSDGGGATAAVNAAENQTAVTTVTATDPDVPAQTLTFTITGGADQALFGITAGGVLTFNVAPDFENPTDVGGNGVYDVEVTVTDDGIPNLTDVQDIAVTVTDVNENPVITSDGGGPTASVNAAENQTSVTDVQSVDDSDSEGVGLTYTISGGADAALFSIDATSGVLTFQSAPDFDNPTDVGANGVYDV</sequence>
<evidence type="ECO:0000256" key="3">
    <source>
        <dbReference type="ARBA" id="ARBA00022737"/>
    </source>
</evidence>
<evidence type="ECO:0000256" key="7">
    <source>
        <dbReference type="ARBA" id="ARBA00023136"/>
    </source>
</evidence>
<keyword evidence="10" id="KW-1185">Reference proteome</keyword>
<dbReference type="GO" id="GO:0016020">
    <property type="term" value="C:membrane"/>
    <property type="evidence" value="ECO:0007669"/>
    <property type="project" value="UniProtKB-SubCell"/>
</dbReference>
<dbReference type="Proteomes" id="UP000011991">
    <property type="component" value="Unassembled WGS sequence"/>
</dbReference>
<reference evidence="9 10" key="1">
    <citation type="journal article" date="2013" name="Mar. Genomics">
        <title>Expression of sulfatases in Rhodopirellula baltica and the diversity of sulfatases in the genus Rhodopirellula.</title>
        <authorList>
            <person name="Wegner C.E."/>
            <person name="Richter-Heitmann T."/>
            <person name="Klindworth A."/>
            <person name="Klockow C."/>
            <person name="Richter M."/>
            <person name="Achstetter T."/>
            <person name="Glockner F.O."/>
            <person name="Harder J."/>
        </authorList>
    </citation>
    <scope>NUCLEOTIDE SEQUENCE [LARGE SCALE GENOMIC DNA]</scope>
    <source>
        <strain evidence="9 10">SM1</strain>
    </source>
</reference>
<feature type="domain" description="Cadherin" evidence="8">
    <location>
        <begin position="551"/>
        <end position="643"/>
    </location>
</feature>